<sequence>MDASTDTKLTTAALRYLRECSYFKSETGLAPGKANELLSAIIVNRWLAANGYAWKIAISSRPTGVDGVIVGDVAGPRDVEFKSSGTKNASYQFDPKFNYASHGCLVFTQLSEGVPARVFLAIGSQSIASIQSMAELDMKRLNFGAKKDDMALVHTTSKPASAQRPARVDGLADLPVRHGADGRDDRVVVIEGAELTGFLSE</sequence>
<proteinExistence type="predicted"/>
<comment type="caution">
    <text evidence="1">The sequence shown here is derived from an EMBL/GenBank/DDBJ whole genome shotgun (WGS) entry which is preliminary data.</text>
</comment>
<gene>
    <name evidence="1" type="ORF">HHL21_02050</name>
</gene>
<name>A0A848HKV5_9BURK</name>
<organism evidence="1 2">
    <name type="scientific">Massilia polaris</name>
    <dbReference type="NCBI Taxonomy" id="2728846"/>
    <lineage>
        <taxon>Bacteria</taxon>
        <taxon>Pseudomonadati</taxon>
        <taxon>Pseudomonadota</taxon>
        <taxon>Betaproteobacteria</taxon>
        <taxon>Burkholderiales</taxon>
        <taxon>Oxalobacteraceae</taxon>
        <taxon>Telluria group</taxon>
        <taxon>Massilia</taxon>
    </lineage>
</organism>
<dbReference type="Proteomes" id="UP000583752">
    <property type="component" value="Unassembled WGS sequence"/>
</dbReference>
<reference evidence="1 2" key="1">
    <citation type="submission" date="2020-04" db="EMBL/GenBank/DDBJ databases">
        <title>Massilia sp. RP-1-19 isolated from soil.</title>
        <authorList>
            <person name="Dahal R.H."/>
        </authorList>
    </citation>
    <scope>NUCLEOTIDE SEQUENCE [LARGE SCALE GENOMIC DNA]</scope>
    <source>
        <strain evidence="1 2">RP-1-19</strain>
    </source>
</reference>
<evidence type="ECO:0000313" key="1">
    <source>
        <dbReference type="EMBL" id="NML59883.1"/>
    </source>
</evidence>
<dbReference type="RefSeq" id="WP_169463572.1">
    <property type="nucleotide sequence ID" value="NZ_JABBGG010000001.1"/>
</dbReference>
<keyword evidence="2" id="KW-1185">Reference proteome</keyword>
<dbReference type="AlphaFoldDB" id="A0A848HKV5"/>
<protein>
    <submittedName>
        <fullName evidence="1">Uncharacterized protein</fullName>
    </submittedName>
</protein>
<accession>A0A848HKV5</accession>
<dbReference type="EMBL" id="JABBGG010000001">
    <property type="protein sequence ID" value="NML59883.1"/>
    <property type="molecule type" value="Genomic_DNA"/>
</dbReference>
<evidence type="ECO:0000313" key="2">
    <source>
        <dbReference type="Proteomes" id="UP000583752"/>
    </source>
</evidence>